<feature type="region of interest" description="Disordered" evidence="6">
    <location>
        <begin position="678"/>
        <end position="709"/>
    </location>
</feature>
<dbReference type="InterPro" id="IPR004827">
    <property type="entry name" value="bZIP"/>
</dbReference>
<evidence type="ECO:0000256" key="2">
    <source>
        <dbReference type="ARBA" id="ARBA00023015"/>
    </source>
</evidence>
<feature type="domain" description="BZIP" evidence="7">
    <location>
        <begin position="310"/>
        <end position="354"/>
    </location>
</feature>
<dbReference type="Gene3D" id="1.20.5.170">
    <property type="match status" value="1"/>
</dbReference>
<accession>A0A0C3BGV0</accession>
<dbReference type="PANTHER" id="PTHR46164:SF3">
    <property type="entry name" value="ATF6, ISOFORM C"/>
    <property type="match status" value="1"/>
</dbReference>
<feature type="compositionally biased region" description="Acidic residues" evidence="6">
    <location>
        <begin position="205"/>
        <end position="226"/>
    </location>
</feature>
<keyword evidence="5" id="KW-0539">Nucleus</keyword>
<keyword evidence="4" id="KW-0804">Transcription</keyword>
<evidence type="ECO:0000256" key="5">
    <source>
        <dbReference type="ARBA" id="ARBA00023242"/>
    </source>
</evidence>
<dbReference type="SUPFAM" id="SSF57959">
    <property type="entry name" value="Leucine zipper domain"/>
    <property type="match status" value="1"/>
</dbReference>
<dbReference type="GO" id="GO:0000978">
    <property type="term" value="F:RNA polymerase II cis-regulatory region sequence-specific DNA binding"/>
    <property type="evidence" value="ECO:0007669"/>
    <property type="project" value="TreeGrafter"/>
</dbReference>
<gene>
    <name evidence="8" type="ORF">M408DRAFT_64611</name>
</gene>
<dbReference type="AlphaFoldDB" id="A0A0C3BGV0"/>
<feature type="region of interest" description="Disordered" evidence="6">
    <location>
        <begin position="428"/>
        <end position="450"/>
    </location>
</feature>
<dbReference type="GO" id="GO:0016020">
    <property type="term" value="C:membrane"/>
    <property type="evidence" value="ECO:0007669"/>
    <property type="project" value="UniProtKB-SubCell"/>
</dbReference>
<evidence type="ECO:0000256" key="1">
    <source>
        <dbReference type="ARBA" id="ARBA00004167"/>
    </source>
</evidence>
<dbReference type="PROSITE" id="PS50217">
    <property type="entry name" value="BZIP"/>
    <property type="match status" value="1"/>
</dbReference>
<sequence length="767" mass="81961">MSGFASSGSQASAPSSSLDIQSTLSGWDALLSPNVESTSLATQDDVVDLVGSPSFLLTAPPFSSDLDGAASATGGSSDAFAWDSTSFSAAHLRPASAPMADLHTPTTPSQSGPSAAFNSLMSLESSNYGAYPYTSYPLLPVLSASPYEVSSVPPTTISPSAVSLSQIAPPRTESASTPASVTQPKMAEQPTVSASTPSRSREASMEVDDDVEGEYDDDDMDEEDAADEYKERSRGGRKQDAKTARSAMSASVRKADTASESGASTAKRAKNATSSKQASGSEDGTPAPTKRRGGNRIAVADFVPPDVSGLSKREARLVKNRAAAFLSRQRKREEFELMEIRLNDILEENARLKSMAGGSSEEPSTSELQRLQEKLREAEERENALKRNLEEQTRLAEMARLQAAAAAAIKKEDPITVQDALKMAATPMMQSPRSDISSLDGSSIRGKDSSRSGPGFNLMVLVFSLTLLSMPHQHQLQASMRGAGSQPTRITYEPSGSSTASAFPTLFENVLERWEGTNRIETLDGVEPIDEDDEMEVEVEPWEQEEASSQTKNGNSYVVDFEMPVLADQVGQDDEGKIKVRISPCGVPRPRKAVGGLKPGELAWDGTTLPPVEASGMNVGQSSFAADWESWGGWKEFLSDDVVGTGMYPSFVPDLAAAEEAFSPLSDIDQSIVVGTEENNSERWATPPPFPMEELPESSSSQQKTDAPAEVDVSLSSLPSWSRAMIQAVAGEKLKARIRVSKKAKVAGRNKNSIAFGKKRMGLVLKV</sequence>
<protein>
    <recommendedName>
        <fullName evidence="7">BZIP domain-containing protein</fullName>
    </recommendedName>
</protein>
<evidence type="ECO:0000256" key="4">
    <source>
        <dbReference type="ARBA" id="ARBA00023163"/>
    </source>
</evidence>
<feature type="compositionally biased region" description="Polar residues" evidence="6">
    <location>
        <begin position="428"/>
        <end position="441"/>
    </location>
</feature>
<reference evidence="8 9" key="1">
    <citation type="submission" date="2014-04" db="EMBL/GenBank/DDBJ databases">
        <authorList>
            <consortium name="DOE Joint Genome Institute"/>
            <person name="Kuo A."/>
            <person name="Zuccaro A."/>
            <person name="Kohler A."/>
            <person name="Nagy L.G."/>
            <person name="Floudas D."/>
            <person name="Copeland A."/>
            <person name="Barry K.W."/>
            <person name="Cichocki N."/>
            <person name="Veneault-Fourrey C."/>
            <person name="LaButti K."/>
            <person name="Lindquist E.A."/>
            <person name="Lipzen A."/>
            <person name="Lundell T."/>
            <person name="Morin E."/>
            <person name="Murat C."/>
            <person name="Sun H."/>
            <person name="Tunlid A."/>
            <person name="Henrissat B."/>
            <person name="Grigoriev I.V."/>
            <person name="Hibbett D.S."/>
            <person name="Martin F."/>
            <person name="Nordberg H.P."/>
            <person name="Cantor M.N."/>
            <person name="Hua S.X."/>
        </authorList>
    </citation>
    <scope>NUCLEOTIDE SEQUENCE [LARGE SCALE GENOMIC DNA]</scope>
    <source>
        <strain evidence="8 9">MAFF 305830</strain>
    </source>
</reference>
<organism evidence="8 9">
    <name type="scientific">Serendipita vermifera MAFF 305830</name>
    <dbReference type="NCBI Taxonomy" id="933852"/>
    <lineage>
        <taxon>Eukaryota</taxon>
        <taxon>Fungi</taxon>
        <taxon>Dikarya</taxon>
        <taxon>Basidiomycota</taxon>
        <taxon>Agaricomycotina</taxon>
        <taxon>Agaricomycetes</taxon>
        <taxon>Sebacinales</taxon>
        <taxon>Serendipitaceae</taxon>
        <taxon>Serendipita</taxon>
    </lineage>
</organism>
<dbReference type="GO" id="GO:0005634">
    <property type="term" value="C:nucleus"/>
    <property type="evidence" value="ECO:0007669"/>
    <property type="project" value="TreeGrafter"/>
</dbReference>
<dbReference type="GO" id="GO:0000981">
    <property type="term" value="F:DNA-binding transcription factor activity, RNA polymerase II-specific"/>
    <property type="evidence" value="ECO:0007669"/>
    <property type="project" value="TreeGrafter"/>
</dbReference>
<evidence type="ECO:0000256" key="3">
    <source>
        <dbReference type="ARBA" id="ARBA00023125"/>
    </source>
</evidence>
<dbReference type="InterPro" id="IPR051882">
    <property type="entry name" value="ATF_bZIP_TF"/>
</dbReference>
<evidence type="ECO:0000313" key="8">
    <source>
        <dbReference type="EMBL" id="KIM31394.1"/>
    </source>
</evidence>
<evidence type="ECO:0000259" key="7">
    <source>
        <dbReference type="PROSITE" id="PS50217"/>
    </source>
</evidence>
<dbReference type="CDD" id="cd14812">
    <property type="entry name" value="bZIP_u3"/>
    <property type="match status" value="1"/>
</dbReference>
<evidence type="ECO:0000256" key="6">
    <source>
        <dbReference type="SAM" id="MobiDB-lite"/>
    </source>
</evidence>
<dbReference type="Proteomes" id="UP000054097">
    <property type="component" value="Unassembled WGS sequence"/>
</dbReference>
<dbReference type="EMBL" id="KN824282">
    <property type="protein sequence ID" value="KIM31394.1"/>
    <property type="molecule type" value="Genomic_DNA"/>
</dbReference>
<keyword evidence="9" id="KW-1185">Reference proteome</keyword>
<name>A0A0C3BGV0_SERVB</name>
<dbReference type="OrthoDB" id="674948at2759"/>
<feature type="compositionally biased region" description="Basic and acidic residues" evidence="6">
    <location>
        <begin position="227"/>
        <end position="243"/>
    </location>
</feature>
<dbReference type="SMART" id="SM00338">
    <property type="entry name" value="BRLZ"/>
    <property type="match status" value="1"/>
</dbReference>
<dbReference type="InterPro" id="IPR046347">
    <property type="entry name" value="bZIP_sf"/>
</dbReference>
<keyword evidence="3" id="KW-0238">DNA-binding</keyword>
<dbReference type="HOGENOM" id="CLU_364144_0_0_1"/>
<feature type="compositionally biased region" description="Polar residues" evidence="6">
    <location>
        <begin position="173"/>
        <end position="183"/>
    </location>
</feature>
<feature type="compositionally biased region" description="Low complexity" evidence="6">
    <location>
        <begin position="149"/>
        <end position="163"/>
    </location>
</feature>
<dbReference type="STRING" id="933852.A0A0C3BGV0"/>
<dbReference type="GO" id="GO:0030968">
    <property type="term" value="P:endoplasmic reticulum unfolded protein response"/>
    <property type="evidence" value="ECO:0007669"/>
    <property type="project" value="TreeGrafter"/>
</dbReference>
<dbReference type="PANTHER" id="PTHR46164">
    <property type="entry name" value="ATF6, ISOFORM C"/>
    <property type="match status" value="1"/>
</dbReference>
<keyword evidence="2" id="KW-0805">Transcription regulation</keyword>
<feature type="compositionally biased region" description="Polar residues" evidence="6">
    <location>
        <begin position="271"/>
        <end position="282"/>
    </location>
</feature>
<feature type="region of interest" description="Disordered" evidence="6">
    <location>
        <begin position="355"/>
        <end position="381"/>
    </location>
</feature>
<feature type="compositionally biased region" description="Basic and acidic residues" evidence="6">
    <location>
        <begin position="370"/>
        <end position="381"/>
    </location>
</feature>
<feature type="region of interest" description="Disordered" evidence="6">
    <location>
        <begin position="148"/>
        <end position="300"/>
    </location>
</feature>
<evidence type="ECO:0000313" key="9">
    <source>
        <dbReference type="Proteomes" id="UP000054097"/>
    </source>
</evidence>
<comment type="subcellular location">
    <subcellularLocation>
        <location evidence="1">Membrane</location>
        <topology evidence="1">Single-pass membrane protein</topology>
    </subcellularLocation>
</comment>
<proteinExistence type="predicted"/>
<reference evidence="9" key="2">
    <citation type="submission" date="2015-01" db="EMBL/GenBank/DDBJ databases">
        <title>Evolutionary Origins and Diversification of the Mycorrhizal Mutualists.</title>
        <authorList>
            <consortium name="DOE Joint Genome Institute"/>
            <consortium name="Mycorrhizal Genomics Consortium"/>
            <person name="Kohler A."/>
            <person name="Kuo A."/>
            <person name="Nagy L.G."/>
            <person name="Floudas D."/>
            <person name="Copeland A."/>
            <person name="Barry K.W."/>
            <person name="Cichocki N."/>
            <person name="Veneault-Fourrey C."/>
            <person name="LaButti K."/>
            <person name="Lindquist E.A."/>
            <person name="Lipzen A."/>
            <person name="Lundell T."/>
            <person name="Morin E."/>
            <person name="Murat C."/>
            <person name="Riley R."/>
            <person name="Ohm R."/>
            <person name="Sun H."/>
            <person name="Tunlid A."/>
            <person name="Henrissat B."/>
            <person name="Grigoriev I.V."/>
            <person name="Hibbett D.S."/>
            <person name="Martin F."/>
        </authorList>
    </citation>
    <scope>NUCLEOTIDE SEQUENCE [LARGE SCALE GENOMIC DNA]</scope>
    <source>
        <strain evidence="9">MAFF 305830</strain>
    </source>
</reference>